<proteinExistence type="predicted"/>
<evidence type="ECO:0000313" key="1">
    <source>
        <dbReference type="EMBL" id="KAI9903852.1"/>
    </source>
</evidence>
<reference evidence="1" key="1">
    <citation type="submission" date="2022-10" db="EMBL/GenBank/DDBJ databases">
        <title>Complete Genome of Trichothecium roseum strain YXFP-22015, a Plant Pathogen Isolated from Citrus.</title>
        <authorList>
            <person name="Wang Y."/>
            <person name="Zhu L."/>
        </authorList>
    </citation>
    <scope>NUCLEOTIDE SEQUENCE</scope>
    <source>
        <strain evidence="1">YXFP-22015</strain>
    </source>
</reference>
<sequence>MPTQGGGIPLAHAPDGAGYRIIELPPNLQSLLESDAAPVLTLEHSDTSALLKSPDKTWALRQKNTSNALMLLMPAVSPEDGAPGVAVVSTIKETVELDAVPVAATAAKPNTGSKGRWHEKFGRNR</sequence>
<comment type="caution">
    <text evidence="1">The sequence shown here is derived from an EMBL/GenBank/DDBJ whole genome shotgun (WGS) entry which is preliminary data.</text>
</comment>
<dbReference type="EMBL" id="CM047940">
    <property type="protein sequence ID" value="KAI9903852.1"/>
    <property type="molecule type" value="Genomic_DNA"/>
</dbReference>
<name>A0ACC0VBP3_9HYPO</name>
<gene>
    <name evidence="1" type="ORF">N3K66_000381</name>
</gene>
<accession>A0ACC0VBP3</accession>
<evidence type="ECO:0000313" key="2">
    <source>
        <dbReference type="Proteomes" id="UP001163324"/>
    </source>
</evidence>
<organism evidence="1 2">
    <name type="scientific">Trichothecium roseum</name>
    <dbReference type="NCBI Taxonomy" id="47278"/>
    <lineage>
        <taxon>Eukaryota</taxon>
        <taxon>Fungi</taxon>
        <taxon>Dikarya</taxon>
        <taxon>Ascomycota</taxon>
        <taxon>Pezizomycotina</taxon>
        <taxon>Sordariomycetes</taxon>
        <taxon>Hypocreomycetidae</taxon>
        <taxon>Hypocreales</taxon>
        <taxon>Hypocreales incertae sedis</taxon>
        <taxon>Trichothecium</taxon>
    </lineage>
</organism>
<dbReference type="Proteomes" id="UP001163324">
    <property type="component" value="Chromosome 1"/>
</dbReference>
<keyword evidence="2" id="KW-1185">Reference proteome</keyword>
<protein>
    <submittedName>
        <fullName evidence="1">Uncharacterized protein</fullName>
    </submittedName>
</protein>